<dbReference type="InterPro" id="IPR051681">
    <property type="entry name" value="Ser/Thr_Kinases-Pseudokinases"/>
</dbReference>
<dbReference type="InterPro" id="IPR001245">
    <property type="entry name" value="Ser-Thr/Tyr_kinase_cat_dom"/>
</dbReference>
<dbReference type="GO" id="GO:0005524">
    <property type="term" value="F:ATP binding"/>
    <property type="evidence" value="ECO:0007669"/>
    <property type="project" value="UniProtKB-UniRule"/>
</dbReference>
<keyword evidence="1" id="KW-0723">Serine/threonine-protein kinase</keyword>
<dbReference type="PANTHER" id="PTHR44329">
    <property type="entry name" value="SERINE/THREONINE-PROTEIN KINASE TNNI3K-RELATED"/>
    <property type="match status" value="1"/>
</dbReference>
<evidence type="ECO:0000256" key="4">
    <source>
        <dbReference type="ARBA" id="ARBA00022777"/>
    </source>
</evidence>
<dbReference type="PANTHER" id="PTHR44329:SF288">
    <property type="entry name" value="MITOGEN-ACTIVATED PROTEIN KINASE KINASE KINASE 20"/>
    <property type="match status" value="1"/>
</dbReference>
<dbReference type="SUPFAM" id="SSF56112">
    <property type="entry name" value="Protein kinase-like (PK-like)"/>
    <property type="match status" value="1"/>
</dbReference>
<dbReference type="InterPro" id="IPR011009">
    <property type="entry name" value="Kinase-like_dom_sf"/>
</dbReference>
<accession>A0AAW1RR35</accession>
<dbReference type="SMART" id="SM00220">
    <property type="entry name" value="S_TKc"/>
    <property type="match status" value="1"/>
</dbReference>
<dbReference type="PROSITE" id="PS50011">
    <property type="entry name" value="PROTEIN_KINASE_DOM"/>
    <property type="match status" value="1"/>
</dbReference>
<gene>
    <name evidence="9" type="ORF">WJX74_005022</name>
</gene>
<keyword evidence="4" id="KW-0418">Kinase</keyword>
<evidence type="ECO:0000259" key="8">
    <source>
        <dbReference type="PROSITE" id="PS50011"/>
    </source>
</evidence>
<dbReference type="PROSITE" id="PS00108">
    <property type="entry name" value="PROTEIN_KINASE_ST"/>
    <property type="match status" value="1"/>
</dbReference>
<dbReference type="PROSITE" id="PS00107">
    <property type="entry name" value="PROTEIN_KINASE_ATP"/>
    <property type="match status" value="1"/>
</dbReference>
<dbReference type="GO" id="GO:0004674">
    <property type="term" value="F:protein serine/threonine kinase activity"/>
    <property type="evidence" value="ECO:0007669"/>
    <property type="project" value="UniProtKB-KW"/>
</dbReference>
<evidence type="ECO:0000313" key="9">
    <source>
        <dbReference type="EMBL" id="KAK9836640.1"/>
    </source>
</evidence>
<feature type="domain" description="Protein kinase" evidence="8">
    <location>
        <begin position="867"/>
        <end position="1118"/>
    </location>
</feature>
<dbReference type="Pfam" id="PF07714">
    <property type="entry name" value="PK_Tyr_Ser-Thr"/>
    <property type="match status" value="1"/>
</dbReference>
<keyword evidence="7" id="KW-0472">Membrane</keyword>
<evidence type="ECO:0000256" key="3">
    <source>
        <dbReference type="ARBA" id="ARBA00022741"/>
    </source>
</evidence>
<dbReference type="Gene3D" id="1.10.510.10">
    <property type="entry name" value="Transferase(Phosphotransferase) domain 1"/>
    <property type="match status" value="1"/>
</dbReference>
<reference evidence="9 10" key="1">
    <citation type="journal article" date="2024" name="Nat. Commun.">
        <title>Phylogenomics reveals the evolutionary origins of lichenization in chlorophyte algae.</title>
        <authorList>
            <person name="Puginier C."/>
            <person name="Libourel C."/>
            <person name="Otte J."/>
            <person name="Skaloud P."/>
            <person name="Haon M."/>
            <person name="Grisel S."/>
            <person name="Petersen M."/>
            <person name="Berrin J.G."/>
            <person name="Delaux P.M."/>
            <person name="Dal Grande F."/>
            <person name="Keller J."/>
        </authorList>
    </citation>
    <scope>NUCLEOTIDE SEQUENCE [LARGE SCALE GENOMIC DNA]</scope>
    <source>
        <strain evidence="9 10">SAG 2145</strain>
    </source>
</reference>
<keyword evidence="3 6" id="KW-0547">Nucleotide-binding</keyword>
<keyword evidence="7" id="KW-0812">Transmembrane</keyword>
<feature type="transmembrane region" description="Helical" evidence="7">
    <location>
        <begin position="574"/>
        <end position="597"/>
    </location>
</feature>
<dbReference type="SUPFAM" id="SSF141739">
    <property type="entry name" value="MFPT repeat-like"/>
    <property type="match status" value="1"/>
</dbReference>
<evidence type="ECO:0000256" key="6">
    <source>
        <dbReference type="PROSITE-ProRule" id="PRU10141"/>
    </source>
</evidence>
<keyword evidence="5 6" id="KW-0067">ATP-binding</keyword>
<dbReference type="Proteomes" id="UP001438707">
    <property type="component" value="Unassembled WGS sequence"/>
</dbReference>
<proteinExistence type="predicted"/>
<evidence type="ECO:0000256" key="2">
    <source>
        <dbReference type="ARBA" id="ARBA00022679"/>
    </source>
</evidence>
<keyword evidence="7" id="KW-1133">Transmembrane helix</keyword>
<dbReference type="CDD" id="cd13999">
    <property type="entry name" value="STKc_MAP3K-like"/>
    <property type="match status" value="1"/>
</dbReference>
<dbReference type="InterPro" id="IPR008271">
    <property type="entry name" value="Ser/Thr_kinase_AS"/>
</dbReference>
<evidence type="ECO:0000256" key="1">
    <source>
        <dbReference type="ARBA" id="ARBA00022527"/>
    </source>
</evidence>
<name>A0AAW1RR35_9CHLO</name>
<dbReference type="InterPro" id="IPR000719">
    <property type="entry name" value="Prot_kinase_dom"/>
</dbReference>
<feature type="binding site" evidence="6">
    <location>
        <position position="895"/>
    </location>
    <ligand>
        <name>ATP</name>
        <dbReference type="ChEBI" id="CHEBI:30616"/>
    </ligand>
</feature>
<evidence type="ECO:0000313" key="10">
    <source>
        <dbReference type="Proteomes" id="UP001438707"/>
    </source>
</evidence>
<protein>
    <recommendedName>
        <fullName evidence="8">Protein kinase domain-containing protein</fullName>
    </recommendedName>
</protein>
<sequence length="1118" mass="121325">MSDLLFRASGFSVQSDATWFTAQSQLGYDQANGIFGRQTGVTLFPVDYAVTSPGGCTHINGTVNGATALSYSDHIANLTEYVARIRTPSGGYVWGKAGSDNCGSCNNTCPCPNGTSWGFFPYDGAWPAGPSIYPRDNEMSAASFYKLTSDISDTTNTFDILLQAAPDAGFAYDWQNFSSVINSTGPVPYTAVSLGDRAPCCVPIAPVAQQILTDNTVIDPNEPNQPSTWRPAGATPTGSLMGSCSLTTGDASFTWYKRQYNISAAQGSGQAQILVISNTSSTPAPAPPSSSLQTPSVSLSIKAPPLQLQNILFSMQENITRGVTAPGQVGTTTGAQTWRPAQFPGGCSSSILPGTVTSLPGFPISNNTPAVTASNSSNIPTPAWYLPTTATSPAQRDWFVAILQTNQTTGRPYPSSSAWGLGRAWVDPRTQLWQTMFGKAGAEWNATHLVSPQAANASILGYQEPLLDRQGYRYDDHHTFTYGSAAWQAQLGKDTSFVDLFGTVPCCINAVVPAAAGGQSAIGNVLGSCYAHASPYPQANITWLGVLYQQDIAQAQLLTMTVKLRPDPNLTAKIVGGVLGGVLPLLLAAALVALALYSRRTYHARAQKRLIQDQVYNLVMGVRQIEPFSDDPMKPDLEAQGSINIDRFYNLLPFVNRMPRNQFYARLSSQVAGRCMDSARKASKVAPGQMNIVHPEFDGYKSQALAFCIMRQETCWANTDKAIVQEWQAGPQGRRRLVAAAEESVQSPELRDFLEGMDPTNEQPEPMSSKGLLRTMARTFFFTVPSYRVRHTDAQPADAPAGRYDPDAASSTNVLTSLTSQQFHGGSSTSFKDKPTQPAGLSNALRMMQLDDYEIKPSEIEIMTNLDGSPSTLGRGAFGEVFKARYNSVQIVAVKQLREGGDERAKLDFLREVAIMKKLRAENIVRFLGVCVKESKTMLVTEFMAGGDLFNRLSEADKGGELSWHQLGRRIAVDIARGLAFLHSQQIVHFDLKSPNILLARDHTAKIADVGLARFMNSDHVTQMSVMGTLAWAAPEIMRGTKDSISTKVDIYSFGVVLWEIVTSTSPRFGHEWFRPPRVPEECPAWVAELITACMSEDPSARPTSKDIYRMLLADENA</sequence>
<dbReference type="AlphaFoldDB" id="A0AAW1RR35"/>
<keyword evidence="2" id="KW-0808">Transferase</keyword>
<evidence type="ECO:0000256" key="5">
    <source>
        <dbReference type="ARBA" id="ARBA00022840"/>
    </source>
</evidence>
<evidence type="ECO:0000256" key="7">
    <source>
        <dbReference type="SAM" id="Phobius"/>
    </source>
</evidence>
<dbReference type="EMBL" id="JALJOS010000007">
    <property type="protein sequence ID" value="KAK9836640.1"/>
    <property type="molecule type" value="Genomic_DNA"/>
</dbReference>
<keyword evidence="10" id="KW-1185">Reference proteome</keyword>
<organism evidence="9 10">
    <name type="scientific">Apatococcus lobatus</name>
    <dbReference type="NCBI Taxonomy" id="904363"/>
    <lineage>
        <taxon>Eukaryota</taxon>
        <taxon>Viridiplantae</taxon>
        <taxon>Chlorophyta</taxon>
        <taxon>core chlorophytes</taxon>
        <taxon>Trebouxiophyceae</taxon>
        <taxon>Chlorellales</taxon>
        <taxon>Chlorellaceae</taxon>
        <taxon>Apatococcus</taxon>
    </lineage>
</organism>
<dbReference type="InterPro" id="IPR017441">
    <property type="entry name" value="Protein_kinase_ATP_BS"/>
</dbReference>
<comment type="caution">
    <text evidence="9">The sequence shown here is derived from an EMBL/GenBank/DDBJ whole genome shotgun (WGS) entry which is preliminary data.</text>
</comment>